<dbReference type="GO" id="GO:0005886">
    <property type="term" value="C:plasma membrane"/>
    <property type="evidence" value="ECO:0007669"/>
    <property type="project" value="UniProtKB-SubCell"/>
</dbReference>
<evidence type="ECO:0000259" key="10">
    <source>
        <dbReference type="Pfam" id="PF11356"/>
    </source>
</evidence>
<gene>
    <name evidence="11" type="ORF">BECKTUN1418D_GA0071000_12371</name>
</gene>
<evidence type="ECO:0000256" key="7">
    <source>
        <dbReference type="ARBA" id="ARBA00022989"/>
    </source>
</evidence>
<keyword evidence="7" id="KW-1133">Transmembrane helix</keyword>
<keyword evidence="6" id="KW-0653">Protein transport</keyword>
<evidence type="ECO:0000256" key="6">
    <source>
        <dbReference type="ARBA" id="ARBA00022927"/>
    </source>
</evidence>
<evidence type="ECO:0000256" key="2">
    <source>
        <dbReference type="ARBA" id="ARBA00022448"/>
    </source>
</evidence>
<evidence type="ECO:0000313" key="11">
    <source>
        <dbReference type="EMBL" id="VFK64005.1"/>
    </source>
</evidence>
<sequence>MLKIRYLRRVLRRIFPTLASILLLGGIGHTIMGKFHDASSTDPVHIEEGEETKAQEESQSSPIIKTTHLAQRIAELHLFGESPKEEPKITPPPSIIVPKTILDLVLHGVIVSPKGGESFAIIASAKGKQNYYPTGSKLSEGIIINEVKHDHVVLYNNNRIEKLYMWDAPQNESEAREFLPSGMKSRPITNERPRRRRASRDRRPPPPPGYPIQRRNHR</sequence>
<feature type="region of interest" description="Disordered" evidence="9">
    <location>
        <begin position="174"/>
        <end position="218"/>
    </location>
</feature>
<proteinExistence type="predicted"/>
<dbReference type="Pfam" id="PF11356">
    <property type="entry name" value="T2SSC"/>
    <property type="match status" value="1"/>
</dbReference>
<keyword evidence="4" id="KW-0997">Cell inner membrane</keyword>
<dbReference type="AlphaFoldDB" id="A0A451ADB3"/>
<dbReference type="GO" id="GO:0015031">
    <property type="term" value="P:protein transport"/>
    <property type="evidence" value="ECO:0007669"/>
    <property type="project" value="UniProtKB-KW"/>
</dbReference>
<keyword evidence="3" id="KW-1003">Cell membrane</keyword>
<evidence type="ECO:0000256" key="9">
    <source>
        <dbReference type="SAM" id="MobiDB-lite"/>
    </source>
</evidence>
<organism evidence="11">
    <name type="scientific">Candidatus Kentrum sp. TUN</name>
    <dbReference type="NCBI Taxonomy" id="2126343"/>
    <lineage>
        <taxon>Bacteria</taxon>
        <taxon>Pseudomonadati</taxon>
        <taxon>Pseudomonadota</taxon>
        <taxon>Gammaproteobacteria</taxon>
        <taxon>Candidatus Kentrum</taxon>
    </lineage>
</organism>
<dbReference type="Gene3D" id="2.30.30.830">
    <property type="match status" value="1"/>
</dbReference>
<protein>
    <submittedName>
        <fullName evidence="11">Type IV pilus biogenesis</fullName>
    </submittedName>
</protein>
<keyword evidence="5" id="KW-0812">Transmembrane</keyword>
<dbReference type="EMBL" id="CAADFX010000237">
    <property type="protein sequence ID" value="VFK64005.1"/>
    <property type="molecule type" value="Genomic_DNA"/>
</dbReference>
<evidence type="ECO:0000256" key="8">
    <source>
        <dbReference type="ARBA" id="ARBA00023136"/>
    </source>
</evidence>
<keyword evidence="2" id="KW-0813">Transport</keyword>
<evidence type="ECO:0000256" key="4">
    <source>
        <dbReference type="ARBA" id="ARBA00022519"/>
    </source>
</evidence>
<name>A0A451ADB3_9GAMM</name>
<keyword evidence="8" id="KW-0472">Membrane</keyword>
<feature type="domain" description="Type II secretion system protein GspC N-terminal" evidence="10">
    <location>
        <begin position="53"/>
        <end position="165"/>
    </location>
</feature>
<accession>A0A451ADB3</accession>
<evidence type="ECO:0000256" key="3">
    <source>
        <dbReference type="ARBA" id="ARBA00022475"/>
    </source>
</evidence>
<evidence type="ECO:0000256" key="5">
    <source>
        <dbReference type="ARBA" id="ARBA00022692"/>
    </source>
</evidence>
<reference evidence="11" key="1">
    <citation type="submission" date="2019-02" db="EMBL/GenBank/DDBJ databases">
        <authorList>
            <person name="Gruber-Vodicka R. H."/>
            <person name="Seah K. B. B."/>
        </authorList>
    </citation>
    <scope>NUCLEOTIDE SEQUENCE</scope>
    <source>
        <strain evidence="11">BECK_BY1</strain>
    </source>
</reference>
<evidence type="ECO:0000256" key="1">
    <source>
        <dbReference type="ARBA" id="ARBA00004533"/>
    </source>
</evidence>
<dbReference type="InterPro" id="IPR024961">
    <property type="entry name" value="T2SS_GspC_N"/>
</dbReference>
<comment type="subcellular location">
    <subcellularLocation>
        <location evidence="1">Cell inner membrane</location>
    </subcellularLocation>
</comment>
<feature type="region of interest" description="Disordered" evidence="9">
    <location>
        <begin position="39"/>
        <end position="61"/>
    </location>
</feature>
<feature type="compositionally biased region" description="Basic and acidic residues" evidence="9">
    <location>
        <begin position="39"/>
        <end position="56"/>
    </location>
</feature>